<keyword evidence="2" id="KW-1003">Cell membrane</keyword>
<evidence type="ECO:0000256" key="1">
    <source>
        <dbReference type="ARBA" id="ARBA00004651"/>
    </source>
</evidence>
<sequence>MNLPPMIAALRHHKAAVTLIALQVALTCAIVCNAIFLIASHAQRLHVSSGIEDDALVWARSSGLRRGDGADARARADLDALRHLPGVTAVAQVNTLPLMGNDWSADLGVTAGDAQPAVNGAALFLGTPSFLGTLGVRLVEGRDFHADEYVDYSPFDDTPAPPTAIVTRQLAAHLWPGQPALGQRVYIGAGSSQGALVVGVVADVARSAISGGTSDHDVLLLPVRTVAGPYALRVDPTHRDEVLRTLPAALIAQDADRIVTDREAFVDTVHRYFHDDRAMVWLLVTVVGSLLLVTALGILGLSSYWVHQRRRHIGVRRALGATRRSILTYFLAENMLVVGLGLAIGTCVAMWLNHWLGERYEVPRLPLSWLGIGALLLWAIGLVAVFGPARRAAAQPPMWVIRQ</sequence>
<dbReference type="PANTHER" id="PTHR30572">
    <property type="entry name" value="MEMBRANE COMPONENT OF TRANSPORTER-RELATED"/>
    <property type="match status" value="1"/>
</dbReference>
<dbReference type="EMBL" id="JARJJS010000007">
    <property type="protein sequence ID" value="MDF4026776.1"/>
    <property type="molecule type" value="Genomic_DNA"/>
</dbReference>
<evidence type="ECO:0000313" key="10">
    <source>
        <dbReference type="EMBL" id="MDF4026776.1"/>
    </source>
</evidence>
<evidence type="ECO:0000256" key="2">
    <source>
        <dbReference type="ARBA" id="ARBA00022475"/>
    </source>
</evidence>
<evidence type="ECO:0000259" key="9">
    <source>
        <dbReference type="Pfam" id="PF12704"/>
    </source>
</evidence>
<feature type="transmembrane region" description="Helical" evidence="7">
    <location>
        <begin position="278"/>
        <end position="306"/>
    </location>
</feature>
<keyword evidence="3 7" id="KW-0812">Transmembrane</keyword>
<feature type="domain" description="MacB-like periplasmic core" evidence="9">
    <location>
        <begin position="24"/>
        <end position="227"/>
    </location>
</feature>
<evidence type="ECO:0000259" key="8">
    <source>
        <dbReference type="Pfam" id="PF02687"/>
    </source>
</evidence>
<dbReference type="Proteomes" id="UP001528850">
    <property type="component" value="Unassembled WGS sequence"/>
</dbReference>
<reference evidence="10 11" key="1">
    <citation type="journal article" date="2024" name="Curr. Microbiol.">
        <title>Luteibacter sahnii sp. nov., A Novel Yellow-Colored Xanthomonadin Pigment Producing Probiotic Bacterium from Healthy Rice Seed Microbiome.</title>
        <authorList>
            <person name="Jaiswal G."/>
            <person name="Rana R."/>
            <person name="Nayak P.K."/>
            <person name="Chouhan R."/>
            <person name="Gandhi S.G."/>
            <person name="Patel H.K."/>
            <person name="Patil P.B."/>
        </authorList>
    </citation>
    <scope>NUCLEOTIDE SEQUENCE [LARGE SCALE GENOMIC DNA]</scope>
    <source>
        <strain evidence="10 11">PPL201</strain>
    </source>
</reference>
<evidence type="ECO:0000256" key="7">
    <source>
        <dbReference type="SAM" id="Phobius"/>
    </source>
</evidence>
<dbReference type="Pfam" id="PF12704">
    <property type="entry name" value="MacB_PCD"/>
    <property type="match status" value="1"/>
</dbReference>
<evidence type="ECO:0000256" key="5">
    <source>
        <dbReference type="ARBA" id="ARBA00023136"/>
    </source>
</evidence>
<comment type="subcellular location">
    <subcellularLocation>
        <location evidence="1">Cell membrane</location>
        <topology evidence="1">Multi-pass membrane protein</topology>
    </subcellularLocation>
</comment>
<evidence type="ECO:0000313" key="11">
    <source>
        <dbReference type="Proteomes" id="UP001528850"/>
    </source>
</evidence>
<keyword evidence="4 7" id="KW-1133">Transmembrane helix</keyword>
<evidence type="ECO:0000256" key="6">
    <source>
        <dbReference type="ARBA" id="ARBA00038076"/>
    </source>
</evidence>
<organism evidence="10 11">
    <name type="scientific">Luteibacter sahnii</name>
    <dbReference type="NCBI Taxonomy" id="3021977"/>
    <lineage>
        <taxon>Bacteria</taxon>
        <taxon>Pseudomonadati</taxon>
        <taxon>Pseudomonadota</taxon>
        <taxon>Gammaproteobacteria</taxon>
        <taxon>Lysobacterales</taxon>
        <taxon>Rhodanobacteraceae</taxon>
        <taxon>Luteibacter</taxon>
    </lineage>
</organism>
<comment type="caution">
    <text evidence="10">The sequence shown here is derived from an EMBL/GenBank/DDBJ whole genome shotgun (WGS) entry which is preliminary data.</text>
</comment>
<gene>
    <name evidence="10" type="ORF">P3W24_17515</name>
</gene>
<dbReference type="PANTHER" id="PTHR30572:SF4">
    <property type="entry name" value="ABC TRANSPORTER PERMEASE YTRF"/>
    <property type="match status" value="1"/>
</dbReference>
<dbReference type="Pfam" id="PF02687">
    <property type="entry name" value="FtsX"/>
    <property type="match status" value="1"/>
</dbReference>
<evidence type="ECO:0000256" key="4">
    <source>
        <dbReference type="ARBA" id="ARBA00022989"/>
    </source>
</evidence>
<feature type="domain" description="ABC3 transporter permease C-terminal" evidence="8">
    <location>
        <begin position="286"/>
        <end position="397"/>
    </location>
</feature>
<accession>A0ABT6BF33</accession>
<feature type="transmembrane region" description="Helical" evidence="7">
    <location>
        <begin position="367"/>
        <end position="389"/>
    </location>
</feature>
<dbReference type="InterPro" id="IPR050250">
    <property type="entry name" value="Macrolide_Exporter_MacB"/>
</dbReference>
<keyword evidence="5 7" id="KW-0472">Membrane</keyword>
<dbReference type="InterPro" id="IPR003838">
    <property type="entry name" value="ABC3_permease_C"/>
</dbReference>
<proteinExistence type="inferred from homology"/>
<protein>
    <submittedName>
        <fullName evidence="10">FtsX-like permease family protein</fullName>
    </submittedName>
</protein>
<name>A0ABT6BF33_9GAMM</name>
<evidence type="ECO:0000256" key="3">
    <source>
        <dbReference type="ARBA" id="ARBA00022692"/>
    </source>
</evidence>
<keyword evidence="11" id="KW-1185">Reference proteome</keyword>
<dbReference type="InterPro" id="IPR025857">
    <property type="entry name" value="MacB_PCD"/>
</dbReference>
<comment type="similarity">
    <text evidence="6">Belongs to the ABC-4 integral membrane protein family.</text>
</comment>
<feature type="transmembrane region" description="Helical" evidence="7">
    <location>
        <begin position="326"/>
        <end position="352"/>
    </location>
</feature>